<dbReference type="SUPFAM" id="SSF52540">
    <property type="entry name" value="P-loop containing nucleoside triphosphate hydrolases"/>
    <property type="match status" value="1"/>
</dbReference>
<gene>
    <name evidence="1" type="ORF">G7071_12585</name>
</gene>
<sequence length="208" mass="23083">MWTSTYDDLLAHARSLIATTDRIPVIGISGHGGSGKSTLAEKLGADLGLTPDQVVPTDCFYATTCGPHAGMWEQHDWRLIEELVRTVRSVPAPDRLRFDYRWWTGQTGVEDHPMPPILIIEGIRLIHDGTQDWFDLTVWIEVDPEVAGARAKARNLLQGDDQEELDLWDTKWIPEGHAYAAEVDPARSADLVLSASSALTDSSTIWVP</sequence>
<organism evidence="1 2">
    <name type="scientific">Nocardioides piscis</name>
    <dbReference type="NCBI Taxonomy" id="2714938"/>
    <lineage>
        <taxon>Bacteria</taxon>
        <taxon>Bacillati</taxon>
        <taxon>Actinomycetota</taxon>
        <taxon>Actinomycetes</taxon>
        <taxon>Propionibacteriales</taxon>
        <taxon>Nocardioidaceae</taxon>
        <taxon>Nocardioides</taxon>
    </lineage>
</organism>
<evidence type="ECO:0000313" key="2">
    <source>
        <dbReference type="Proteomes" id="UP000502035"/>
    </source>
</evidence>
<dbReference type="InterPro" id="IPR027417">
    <property type="entry name" value="P-loop_NTPase"/>
</dbReference>
<dbReference type="PANTHER" id="PTHR10285">
    <property type="entry name" value="URIDINE KINASE"/>
    <property type="match status" value="1"/>
</dbReference>
<proteinExistence type="predicted"/>
<accession>A0A6G7YHN2</accession>
<evidence type="ECO:0008006" key="3">
    <source>
        <dbReference type="Google" id="ProtNLM"/>
    </source>
</evidence>
<dbReference type="AlphaFoldDB" id="A0A6G7YHN2"/>
<name>A0A6G7YHN2_9ACTN</name>
<keyword evidence="2" id="KW-1185">Reference proteome</keyword>
<evidence type="ECO:0000313" key="1">
    <source>
        <dbReference type="EMBL" id="QIK76141.1"/>
    </source>
</evidence>
<dbReference type="Proteomes" id="UP000502035">
    <property type="component" value="Chromosome"/>
</dbReference>
<dbReference type="KEGG" id="npi:G7071_12585"/>
<protein>
    <recommendedName>
        <fullName evidence="3">Uridine kinase</fullName>
    </recommendedName>
</protein>
<dbReference type="Gene3D" id="3.40.50.300">
    <property type="entry name" value="P-loop containing nucleotide triphosphate hydrolases"/>
    <property type="match status" value="1"/>
</dbReference>
<reference evidence="1 2" key="1">
    <citation type="submission" date="2020-03" db="EMBL/GenBank/DDBJ databases">
        <title>Nocardioides sp. nov., isolated from fish.</title>
        <authorList>
            <person name="Hyun D.-W."/>
            <person name="Bae J.-W."/>
        </authorList>
    </citation>
    <scope>NUCLEOTIDE SEQUENCE [LARGE SCALE GENOMIC DNA]</scope>
    <source>
        <strain evidence="1 2">HDW12A</strain>
    </source>
</reference>
<dbReference type="RefSeq" id="WP_166319295.1">
    <property type="nucleotide sequence ID" value="NZ_CP049866.1"/>
</dbReference>
<dbReference type="EMBL" id="CP049866">
    <property type="protein sequence ID" value="QIK76141.1"/>
    <property type="molecule type" value="Genomic_DNA"/>
</dbReference>